<sequence length="342" mass="36750">MPLFMDLLVAEPLEPEVLRWLEQRHEVFHAPRLTEDARVLADLLPQARAAMLPASVAIDRRLLGRLPRLLAIGRVVGGPERIDFHACERARVEVVRCADAAAPAEAEFLLGALMSLLRPDPRESMPAGGRELGHSTVGLIGMGATARRLAELLKVLGTKVIGYDPALHAGSAHWARWGVRPVGLQELFAHSDAVSVQLDFFPRYAGLLGERVLADCKPGLVLASVSPLDLFESRALAAVLRSGRLTAAWMDQAGPEARSEGHPLHGVRGLVLTPRLASYTREARLRSAWGVARRLDEILRMKPAGDRVVTMPAELGDLVLPPMSGALSPGAAAATAASPASR</sequence>
<organism evidence="7 8">
    <name type="scientific">Sphaerotilus natans subsp. natans DSM 6575</name>
    <dbReference type="NCBI Taxonomy" id="1286631"/>
    <lineage>
        <taxon>Bacteria</taxon>
        <taxon>Pseudomonadati</taxon>
        <taxon>Pseudomonadota</taxon>
        <taxon>Betaproteobacteria</taxon>
        <taxon>Burkholderiales</taxon>
        <taxon>Sphaerotilaceae</taxon>
        <taxon>Sphaerotilus</taxon>
    </lineage>
</organism>
<dbReference type="PANTHER" id="PTHR42789:SF1">
    <property type="entry name" value="D-ISOMER SPECIFIC 2-HYDROXYACID DEHYDROGENASE FAMILY PROTEIN (AFU_ORTHOLOGUE AFUA_6G10090)"/>
    <property type="match status" value="1"/>
</dbReference>
<evidence type="ECO:0000256" key="1">
    <source>
        <dbReference type="ARBA" id="ARBA00005854"/>
    </source>
</evidence>
<dbReference type="PANTHER" id="PTHR42789">
    <property type="entry name" value="D-ISOMER SPECIFIC 2-HYDROXYACID DEHYDROGENASE FAMILY PROTEIN (AFU_ORTHOLOGUE AFUA_6G10090)"/>
    <property type="match status" value="1"/>
</dbReference>
<gene>
    <name evidence="7" type="ORF">X805_03460</name>
</gene>
<evidence type="ECO:0000313" key="8">
    <source>
        <dbReference type="Proteomes" id="UP000026714"/>
    </source>
</evidence>
<keyword evidence="2 4" id="KW-0560">Oxidoreductase</keyword>
<dbReference type="GO" id="GO:0016616">
    <property type="term" value="F:oxidoreductase activity, acting on the CH-OH group of donors, NAD or NADP as acceptor"/>
    <property type="evidence" value="ECO:0007669"/>
    <property type="project" value="InterPro"/>
</dbReference>
<evidence type="ECO:0000256" key="3">
    <source>
        <dbReference type="ARBA" id="ARBA00023027"/>
    </source>
</evidence>
<dbReference type="GO" id="GO:0051287">
    <property type="term" value="F:NAD binding"/>
    <property type="evidence" value="ECO:0007669"/>
    <property type="project" value="InterPro"/>
</dbReference>
<evidence type="ECO:0000259" key="6">
    <source>
        <dbReference type="Pfam" id="PF02826"/>
    </source>
</evidence>
<protein>
    <submittedName>
        <fullName evidence="7">D-isomer specific 2-hydroxyacid dehydrogenase catalytic subunit</fullName>
    </submittedName>
</protein>
<dbReference type="Pfam" id="PF00389">
    <property type="entry name" value="2-Hacid_dh"/>
    <property type="match status" value="1"/>
</dbReference>
<comment type="caution">
    <text evidence="7">The sequence shown here is derived from an EMBL/GenBank/DDBJ whole genome shotgun (WGS) entry which is preliminary data.</text>
</comment>
<name>A0A059KSP4_9BURK</name>
<dbReference type="EMBL" id="AZRA01000007">
    <property type="protein sequence ID" value="KDB54123.1"/>
    <property type="molecule type" value="Genomic_DNA"/>
</dbReference>
<dbReference type="STRING" id="34103.SAMN05421778_10455"/>
<feature type="domain" description="D-isomer specific 2-hydroxyacid dehydrogenase catalytic" evidence="5">
    <location>
        <begin position="8"/>
        <end position="308"/>
    </location>
</feature>
<dbReference type="InterPro" id="IPR036291">
    <property type="entry name" value="NAD(P)-bd_dom_sf"/>
</dbReference>
<dbReference type="SUPFAM" id="SSF52283">
    <property type="entry name" value="Formate/glycerate dehydrogenase catalytic domain-like"/>
    <property type="match status" value="1"/>
</dbReference>
<evidence type="ECO:0000256" key="4">
    <source>
        <dbReference type="RuleBase" id="RU003719"/>
    </source>
</evidence>
<dbReference type="Proteomes" id="UP000026714">
    <property type="component" value="Unassembled WGS sequence"/>
</dbReference>
<dbReference type="InterPro" id="IPR006140">
    <property type="entry name" value="D-isomer_DH_NAD-bd"/>
</dbReference>
<keyword evidence="3" id="KW-0520">NAD</keyword>
<feature type="domain" description="D-isomer specific 2-hydroxyacid dehydrogenase NAD-binding" evidence="6">
    <location>
        <begin position="128"/>
        <end position="276"/>
    </location>
</feature>
<dbReference type="Pfam" id="PF02826">
    <property type="entry name" value="2-Hacid_dh_C"/>
    <property type="match status" value="1"/>
</dbReference>
<dbReference type="Gene3D" id="3.40.50.720">
    <property type="entry name" value="NAD(P)-binding Rossmann-like Domain"/>
    <property type="match status" value="2"/>
</dbReference>
<comment type="similarity">
    <text evidence="1 4">Belongs to the D-isomer specific 2-hydroxyacid dehydrogenase family.</text>
</comment>
<reference evidence="7 8" key="1">
    <citation type="journal article" date="2014" name="FEMS Microbiol. Ecol.">
        <title>Sphaerotilus natans encrusted with nanoball-shaped Fe(III) oxide minerals formed by nitrate-reducing mixotrophic Fe(II) oxidation.</title>
        <authorList>
            <person name="Park S."/>
            <person name="Kim D.H."/>
            <person name="Lee J.H."/>
            <person name="Hur H.G."/>
        </authorList>
    </citation>
    <scope>NUCLEOTIDE SEQUENCE [LARGE SCALE GENOMIC DNA]</scope>
    <source>
        <strain evidence="7 8">DSM 6575</strain>
    </source>
</reference>
<evidence type="ECO:0000313" key="7">
    <source>
        <dbReference type="EMBL" id="KDB54123.1"/>
    </source>
</evidence>
<evidence type="ECO:0000256" key="2">
    <source>
        <dbReference type="ARBA" id="ARBA00023002"/>
    </source>
</evidence>
<dbReference type="SUPFAM" id="SSF51735">
    <property type="entry name" value="NAD(P)-binding Rossmann-fold domains"/>
    <property type="match status" value="1"/>
</dbReference>
<dbReference type="InterPro" id="IPR050857">
    <property type="entry name" value="D-2-hydroxyacid_DH"/>
</dbReference>
<proteinExistence type="inferred from homology"/>
<dbReference type="AlphaFoldDB" id="A0A059KSP4"/>
<evidence type="ECO:0000259" key="5">
    <source>
        <dbReference type="Pfam" id="PF00389"/>
    </source>
</evidence>
<dbReference type="eggNOG" id="COG1052">
    <property type="taxonomic scope" value="Bacteria"/>
</dbReference>
<accession>A0A059KSP4</accession>
<dbReference type="InterPro" id="IPR006139">
    <property type="entry name" value="D-isomer_2_OHA_DH_cat_dom"/>
</dbReference>
<keyword evidence="8" id="KW-1185">Reference proteome</keyword>